<dbReference type="AlphaFoldDB" id="C7XUQ1"/>
<gene>
    <name evidence="5 8" type="primary">fmt</name>
    <name evidence="8" type="ORF">HMPREF0501_00417</name>
</gene>
<evidence type="ECO:0000313" key="8">
    <source>
        <dbReference type="EMBL" id="EEU31012.1"/>
    </source>
</evidence>
<dbReference type="InterPro" id="IPR002376">
    <property type="entry name" value="Formyl_transf_N"/>
</dbReference>
<evidence type="ECO:0000256" key="4">
    <source>
        <dbReference type="ARBA" id="ARBA00022917"/>
    </source>
</evidence>
<proteinExistence type="inferred from homology"/>
<dbReference type="FunFam" id="3.40.50.170:FF:000004">
    <property type="entry name" value="Methionyl-tRNA formyltransferase"/>
    <property type="match status" value="1"/>
</dbReference>
<keyword evidence="3 5" id="KW-0808">Transferase</keyword>
<dbReference type="Pfam" id="PF02911">
    <property type="entry name" value="Formyl_trans_C"/>
    <property type="match status" value="1"/>
</dbReference>
<dbReference type="InterPro" id="IPR005794">
    <property type="entry name" value="Fmt"/>
</dbReference>
<comment type="catalytic activity">
    <reaction evidence="5">
        <text>L-methionyl-tRNA(fMet) + (6R)-10-formyltetrahydrofolate = N-formyl-L-methionyl-tRNA(fMet) + (6S)-5,6,7,8-tetrahydrofolate + H(+)</text>
        <dbReference type="Rhea" id="RHEA:24380"/>
        <dbReference type="Rhea" id="RHEA-COMP:9952"/>
        <dbReference type="Rhea" id="RHEA-COMP:9953"/>
        <dbReference type="ChEBI" id="CHEBI:15378"/>
        <dbReference type="ChEBI" id="CHEBI:57453"/>
        <dbReference type="ChEBI" id="CHEBI:78530"/>
        <dbReference type="ChEBI" id="CHEBI:78844"/>
        <dbReference type="ChEBI" id="CHEBI:195366"/>
        <dbReference type="EC" id="2.1.2.9"/>
    </reaction>
</comment>
<dbReference type="Proteomes" id="UP000003987">
    <property type="component" value="Unassembled WGS sequence"/>
</dbReference>
<dbReference type="GO" id="GO:0004479">
    <property type="term" value="F:methionyl-tRNA formyltransferase activity"/>
    <property type="evidence" value="ECO:0007669"/>
    <property type="project" value="UniProtKB-UniRule"/>
</dbReference>
<sequence>MTSVVFMGTPQFAVPILQALITSPDYDVQAVLTQPDRPRGRKHVMTASPVKELAVKNGIEVLQPAKLSGSPEMERVIDLHPDLMITAAYGQFLPTKMLQAANIAAINVHGSLLPKYRGGAPIQYAVMNGDTETGVTIMYMVKKMDAGDIIAQRSIPITKQDDTGTMFEKLSLLGRDLLMETLPALIEGTAPSIPQDETKVVFSPNISSAQERIDYTLPANRIDDLVRGLRPQPLGNMIIDGVRTKIIDVTPLPESTSLEPGKVVRIAKHALVIAGGDGTTYQINRLKPAGKGLMDITAYLNGNQDLQPGVQAITNE</sequence>
<dbReference type="HOGENOM" id="CLU_033347_1_1_9"/>
<evidence type="ECO:0000256" key="3">
    <source>
        <dbReference type="ARBA" id="ARBA00022679"/>
    </source>
</evidence>
<dbReference type="Pfam" id="PF00551">
    <property type="entry name" value="Formyl_trans_N"/>
    <property type="match status" value="1"/>
</dbReference>
<evidence type="ECO:0000313" key="9">
    <source>
        <dbReference type="Proteomes" id="UP000003987"/>
    </source>
</evidence>
<protein>
    <recommendedName>
        <fullName evidence="2 5">Methionyl-tRNA formyltransferase</fullName>
        <ecNumber evidence="2 5">2.1.2.9</ecNumber>
    </recommendedName>
</protein>
<dbReference type="PANTHER" id="PTHR11138">
    <property type="entry name" value="METHIONYL-TRNA FORMYLTRANSFERASE"/>
    <property type="match status" value="1"/>
</dbReference>
<dbReference type="CDD" id="cd08704">
    <property type="entry name" value="Met_tRNA_FMT_C"/>
    <property type="match status" value="1"/>
</dbReference>
<dbReference type="EC" id="2.1.2.9" evidence="2 5"/>
<accession>C7XUQ1</accession>
<name>C7XUQ1_9LACO</name>
<dbReference type="SUPFAM" id="SSF50486">
    <property type="entry name" value="FMT C-terminal domain-like"/>
    <property type="match status" value="1"/>
</dbReference>
<dbReference type="InterPro" id="IPR011034">
    <property type="entry name" value="Formyl_transferase-like_C_sf"/>
</dbReference>
<feature type="binding site" evidence="5">
    <location>
        <begin position="111"/>
        <end position="114"/>
    </location>
    <ligand>
        <name>(6S)-5,6,7,8-tetrahydrofolate</name>
        <dbReference type="ChEBI" id="CHEBI:57453"/>
    </ligand>
</feature>
<dbReference type="PANTHER" id="PTHR11138:SF5">
    <property type="entry name" value="METHIONYL-TRNA FORMYLTRANSFERASE, MITOCHONDRIAL"/>
    <property type="match status" value="1"/>
</dbReference>
<dbReference type="CDD" id="cd08646">
    <property type="entry name" value="FMT_core_Met-tRNA-FMT_N"/>
    <property type="match status" value="1"/>
</dbReference>
<organism evidence="8 9">
    <name type="scientific">Limosilactobacillus coleohominis 101-4-CHN</name>
    <dbReference type="NCBI Taxonomy" id="575594"/>
    <lineage>
        <taxon>Bacteria</taxon>
        <taxon>Bacillati</taxon>
        <taxon>Bacillota</taxon>
        <taxon>Bacilli</taxon>
        <taxon>Lactobacillales</taxon>
        <taxon>Lactobacillaceae</taxon>
        <taxon>Limosilactobacillus</taxon>
    </lineage>
</organism>
<dbReference type="eggNOG" id="COG0223">
    <property type="taxonomic scope" value="Bacteria"/>
</dbReference>
<dbReference type="GO" id="GO:0005829">
    <property type="term" value="C:cytosol"/>
    <property type="evidence" value="ECO:0007669"/>
    <property type="project" value="TreeGrafter"/>
</dbReference>
<dbReference type="Gene3D" id="3.40.50.12230">
    <property type="match status" value="1"/>
</dbReference>
<evidence type="ECO:0000256" key="2">
    <source>
        <dbReference type="ARBA" id="ARBA00012261"/>
    </source>
</evidence>
<dbReference type="InterPro" id="IPR036477">
    <property type="entry name" value="Formyl_transf_N_sf"/>
</dbReference>
<evidence type="ECO:0000259" key="6">
    <source>
        <dbReference type="Pfam" id="PF00551"/>
    </source>
</evidence>
<dbReference type="OrthoDB" id="9802815at2"/>
<evidence type="ECO:0000256" key="1">
    <source>
        <dbReference type="ARBA" id="ARBA00010699"/>
    </source>
</evidence>
<feature type="domain" description="Formyl transferase C-terminal" evidence="7">
    <location>
        <begin position="205"/>
        <end position="303"/>
    </location>
</feature>
<dbReference type="STRING" id="575594.HMPREF0501_00417"/>
<dbReference type="InterPro" id="IPR041711">
    <property type="entry name" value="Met-tRNA-FMT_N"/>
</dbReference>
<evidence type="ECO:0000256" key="5">
    <source>
        <dbReference type="HAMAP-Rule" id="MF_00182"/>
    </source>
</evidence>
<evidence type="ECO:0000259" key="7">
    <source>
        <dbReference type="Pfam" id="PF02911"/>
    </source>
</evidence>
<dbReference type="HAMAP" id="MF_00182">
    <property type="entry name" value="Formyl_trans"/>
    <property type="match status" value="1"/>
</dbReference>
<keyword evidence="9" id="KW-1185">Reference proteome</keyword>
<dbReference type="InterPro" id="IPR001555">
    <property type="entry name" value="GART_AS"/>
</dbReference>
<dbReference type="NCBIfam" id="TIGR00460">
    <property type="entry name" value="fmt"/>
    <property type="match status" value="1"/>
</dbReference>
<feature type="domain" description="Formyl transferase N-terminal" evidence="6">
    <location>
        <begin position="4"/>
        <end position="181"/>
    </location>
</feature>
<dbReference type="SUPFAM" id="SSF53328">
    <property type="entry name" value="Formyltransferase"/>
    <property type="match status" value="1"/>
</dbReference>
<dbReference type="InterPro" id="IPR005793">
    <property type="entry name" value="Formyl_trans_C"/>
</dbReference>
<comment type="function">
    <text evidence="5">Attaches a formyl group to the free amino group of methionyl-tRNA(fMet). The formyl group appears to play a dual role in the initiator identity of N-formylmethionyl-tRNA by promoting its recognition by IF2 and preventing the misappropriation of this tRNA by the elongation apparatus.</text>
</comment>
<comment type="similarity">
    <text evidence="1 5">Belongs to the Fmt family.</text>
</comment>
<dbReference type="PROSITE" id="PS00373">
    <property type="entry name" value="GART"/>
    <property type="match status" value="1"/>
</dbReference>
<dbReference type="InterPro" id="IPR044135">
    <property type="entry name" value="Met-tRNA-FMT_C"/>
</dbReference>
<dbReference type="EMBL" id="GG698802">
    <property type="protein sequence ID" value="EEU31012.1"/>
    <property type="molecule type" value="Genomic_DNA"/>
</dbReference>
<reference evidence="8 9" key="1">
    <citation type="submission" date="2009-06" db="EMBL/GenBank/DDBJ databases">
        <title>The Genome Sequence of Lactobacillus coleohominis strain 101-4-CHN.</title>
        <authorList>
            <consortium name="The Broad Institute Genome Sequencing Platform"/>
            <person name="Ward D."/>
            <person name="Young S.K."/>
            <person name="Zeng Q."/>
            <person name="Koehrsen M."/>
            <person name="Alvarado L."/>
            <person name="Berlin A."/>
            <person name="Borenstein D."/>
            <person name="Chen Z."/>
            <person name="Engels R."/>
            <person name="Freedman E."/>
            <person name="Gellesch M."/>
            <person name="Goldberg J."/>
            <person name="Griggs A."/>
            <person name="Gujja S."/>
            <person name="Heiman D."/>
            <person name="Hepburn T."/>
            <person name="Howarth C."/>
            <person name="Jen D."/>
            <person name="Larson L."/>
            <person name="Lewis B."/>
            <person name="Mehta T."/>
            <person name="Park D."/>
            <person name="Pearson M."/>
            <person name="Roberts A."/>
            <person name="Saif S."/>
            <person name="Shea T."/>
            <person name="Shenoy N."/>
            <person name="Sisk P."/>
            <person name="Stolte C."/>
            <person name="Sykes S."/>
            <person name="Walk T."/>
            <person name="White J."/>
            <person name="Yandava C."/>
            <person name="Liu Y."/>
            <person name="Xu Q."/>
            <person name="Lander E."/>
            <person name="Nusbaum C."/>
            <person name="Galagan J."/>
            <person name="Birren B."/>
        </authorList>
    </citation>
    <scope>NUCLEOTIDE SEQUENCE [LARGE SCALE GENOMIC DNA]</scope>
    <source>
        <strain evidence="8 9">101-4-CHN</strain>
    </source>
</reference>
<keyword evidence="4 5" id="KW-0648">Protein biosynthesis</keyword>
<dbReference type="RefSeq" id="WP_006916194.1">
    <property type="nucleotide sequence ID" value="NZ_GG698802.1"/>
</dbReference>